<name>A0A7V4XU26_9BACT</name>
<organism evidence="2">
    <name type="scientific">Acidobacterium capsulatum</name>
    <dbReference type="NCBI Taxonomy" id="33075"/>
    <lineage>
        <taxon>Bacteria</taxon>
        <taxon>Pseudomonadati</taxon>
        <taxon>Acidobacteriota</taxon>
        <taxon>Terriglobia</taxon>
        <taxon>Terriglobales</taxon>
        <taxon>Acidobacteriaceae</taxon>
        <taxon>Acidobacterium</taxon>
    </lineage>
</organism>
<dbReference type="AlphaFoldDB" id="A0A7V4XU26"/>
<proteinExistence type="predicted"/>
<feature type="transmembrane region" description="Helical" evidence="1">
    <location>
        <begin position="41"/>
        <end position="61"/>
    </location>
</feature>
<keyword evidence="1" id="KW-0812">Transmembrane</keyword>
<comment type="caution">
    <text evidence="2">The sequence shown here is derived from an EMBL/GenBank/DDBJ whole genome shotgun (WGS) entry which is preliminary data.</text>
</comment>
<keyword evidence="1" id="KW-0472">Membrane</keyword>
<dbReference type="EMBL" id="DTKL01000070">
    <property type="protein sequence ID" value="HGY95223.1"/>
    <property type="molecule type" value="Genomic_DNA"/>
</dbReference>
<evidence type="ECO:0000256" key="1">
    <source>
        <dbReference type="SAM" id="Phobius"/>
    </source>
</evidence>
<keyword evidence="1" id="KW-1133">Transmembrane helix</keyword>
<reference evidence="2" key="1">
    <citation type="journal article" date="2020" name="mSystems">
        <title>Genome- and Community-Level Interaction Insights into Carbon Utilization and Element Cycling Functions of Hydrothermarchaeota in Hydrothermal Sediment.</title>
        <authorList>
            <person name="Zhou Z."/>
            <person name="Liu Y."/>
            <person name="Xu W."/>
            <person name="Pan J."/>
            <person name="Luo Z.H."/>
            <person name="Li M."/>
        </authorList>
    </citation>
    <scope>NUCLEOTIDE SEQUENCE [LARGE SCALE GENOMIC DNA]</scope>
    <source>
        <strain evidence="2">SpSt-855</strain>
    </source>
</reference>
<sequence>MAYLFLALGVAALSVAALWKRLRPAPTEPPKPIDSIGVLPVWHARFMCAAIGAMCIVYGVADLCWH</sequence>
<accession>A0A7V4XU26</accession>
<evidence type="ECO:0000313" key="2">
    <source>
        <dbReference type="EMBL" id="HGY95223.1"/>
    </source>
</evidence>
<protein>
    <submittedName>
        <fullName evidence="2">Uncharacterized protein</fullName>
    </submittedName>
</protein>
<gene>
    <name evidence="2" type="ORF">ENW50_11150</name>
</gene>